<feature type="compositionally biased region" description="Low complexity" evidence="1">
    <location>
        <begin position="85"/>
        <end position="97"/>
    </location>
</feature>
<feature type="region of interest" description="Disordered" evidence="1">
    <location>
        <begin position="61"/>
        <end position="97"/>
    </location>
</feature>
<accession>A0A0E3FGH4</accession>
<dbReference type="RefSeq" id="YP_009140994.1">
    <property type="nucleotide sequence ID" value="NC_027132.1"/>
</dbReference>
<reference evidence="2 3" key="1">
    <citation type="submission" date="2013-12" db="EMBL/GenBank/DDBJ databases">
        <title>Ecological redundancy of diverse viral populations within a natural community.</title>
        <authorList>
            <person name="Gregory A.C."/>
            <person name="LaButti K."/>
            <person name="Copeland A."/>
            <person name="Woyke T."/>
            <person name="Sullivan M.B."/>
        </authorList>
    </citation>
    <scope>NUCLEOTIDE SEQUENCE [LARGE SCALE GENOMIC DNA]</scope>
    <source>
        <strain evidence="2">Syn7803US120</strain>
    </source>
</reference>
<dbReference type="GeneID" id="24405052"/>
<sequence>MRFKDTIKVAKKAIKLADKNPMMYTDEEIHYMRLQLRAAKLGLKKKREMMSKGFKNEATTWVSPSSLYNSRSGEDDGVRSEGEQPEQSGQPESIGTP</sequence>
<evidence type="ECO:0000313" key="3">
    <source>
        <dbReference type="Proteomes" id="UP000033009"/>
    </source>
</evidence>
<dbReference type="KEGG" id="vg:24405052"/>
<feature type="compositionally biased region" description="Basic and acidic residues" evidence="1">
    <location>
        <begin position="72"/>
        <end position="82"/>
    </location>
</feature>
<name>A0A0E3FGH4_9CAUD</name>
<evidence type="ECO:0000313" key="2">
    <source>
        <dbReference type="EMBL" id="AIX26926.1"/>
    </source>
</evidence>
<protein>
    <submittedName>
        <fullName evidence="2">Uncharacterized protein</fullName>
    </submittedName>
</protein>
<keyword evidence="3" id="KW-1185">Reference proteome</keyword>
<dbReference type="Proteomes" id="UP000033009">
    <property type="component" value="Segment"/>
</dbReference>
<organism evidence="2 3">
    <name type="scientific">Synechococcus phage ACG-2014i</name>
    <dbReference type="NCBI Taxonomy" id="1493513"/>
    <lineage>
        <taxon>Viruses</taxon>
        <taxon>Duplodnaviria</taxon>
        <taxon>Heunggongvirae</taxon>
        <taxon>Uroviricota</taxon>
        <taxon>Caudoviricetes</taxon>
        <taxon>Pantevenvirales</taxon>
        <taxon>Kyanoviridae</taxon>
        <taxon>Chalconvirus</taxon>
        <taxon>Chalconvirus acg2014i</taxon>
    </lineage>
</organism>
<evidence type="ECO:0000256" key="1">
    <source>
        <dbReference type="SAM" id="MobiDB-lite"/>
    </source>
</evidence>
<proteinExistence type="predicted"/>
<dbReference type="EMBL" id="KJ019082">
    <property type="protein sequence ID" value="AIX26926.1"/>
    <property type="molecule type" value="Genomic_DNA"/>
</dbReference>
<gene>
    <name evidence="2" type="ORF">Syn7803US120_205</name>
</gene>
<feature type="compositionally biased region" description="Polar residues" evidence="1">
    <location>
        <begin position="61"/>
        <end position="71"/>
    </location>
</feature>